<feature type="transmembrane region" description="Helical" evidence="8">
    <location>
        <begin position="41"/>
        <end position="66"/>
    </location>
</feature>
<dbReference type="OrthoDB" id="5800391at2759"/>
<dbReference type="GO" id="GO:0050916">
    <property type="term" value="P:sensory perception of sweet taste"/>
    <property type="evidence" value="ECO:0007669"/>
    <property type="project" value="UniProtKB-ARBA"/>
</dbReference>
<evidence type="ECO:0000256" key="7">
    <source>
        <dbReference type="ARBA" id="ARBA00023170"/>
    </source>
</evidence>
<comment type="similarity">
    <text evidence="2">Belongs to the insect chemoreceptor superfamily. Gustatory receptor (GR) family. Gr5a subfamily.</text>
</comment>
<evidence type="ECO:0000256" key="1">
    <source>
        <dbReference type="ARBA" id="ARBA00004651"/>
    </source>
</evidence>
<comment type="subcellular location">
    <subcellularLocation>
        <location evidence="1">Cell membrane</location>
        <topology evidence="1">Multi-pass membrane protein</topology>
    </subcellularLocation>
</comment>
<evidence type="ECO:0000256" key="3">
    <source>
        <dbReference type="ARBA" id="ARBA00022475"/>
    </source>
</evidence>
<protein>
    <submittedName>
        <fullName evidence="9">(African queen) hypothetical protein</fullName>
    </submittedName>
</protein>
<feature type="transmembrane region" description="Helical" evidence="8">
    <location>
        <begin position="135"/>
        <end position="157"/>
    </location>
</feature>
<dbReference type="InterPro" id="IPR009318">
    <property type="entry name" value="Gustatory_rcpt"/>
</dbReference>
<keyword evidence="3" id="KW-1003">Cell membrane</keyword>
<evidence type="ECO:0000256" key="5">
    <source>
        <dbReference type="ARBA" id="ARBA00022989"/>
    </source>
</evidence>
<reference evidence="9" key="1">
    <citation type="submission" date="2021-09" db="EMBL/GenBank/DDBJ databases">
        <authorList>
            <person name="Martin H S."/>
        </authorList>
    </citation>
    <scope>NUCLEOTIDE SEQUENCE</scope>
</reference>
<evidence type="ECO:0000256" key="2">
    <source>
        <dbReference type="ARBA" id="ARBA00005327"/>
    </source>
</evidence>
<dbReference type="GO" id="GO:0008527">
    <property type="term" value="F:taste receptor activity"/>
    <property type="evidence" value="ECO:0007669"/>
    <property type="project" value="InterPro"/>
</dbReference>
<gene>
    <name evidence="9" type="ORF">DCHRY22_LOCUS11903</name>
</gene>
<dbReference type="PANTHER" id="PTHR21421">
    <property type="entry name" value="GUSTATORY RECEPTOR"/>
    <property type="match status" value="1"/>
</dbReference>
<feature type="transmembrane region" description="Helical" evidence="8">
    <location>
        <begin position="78"/>
        <end position="100"/>
    </location>
</feature>
<keyword evidence="5 8" id="KW-1133">Transmembrane helix</keyword>
<keyword evidence="6 8" id="KW-0472">Membrane</keyword>
<sequence length="223" mass="24804">MVVFFRVAISWPNLVHHIAKVEQLDPNYDVALKFKCNLTCAIVIILASVEHILSLLSAIATATACGTEDVSYEGFVKFFYPWVFNFLPYSFILGAMTQFVHFQSTFIWNFSDLFVICMSYYLTSRSTSIFGGYEAATYFVFSLIYLISRSVAVSLIASQVNTASNAPAPVLYDVPSPVYCVEVAGTIVTYELVMFQFNDTPSGENITTTVPTTLLANKTDIAF</sequence>
<evidence type="ECO:0000313" key="10">
    <source>
        <dbReference type="Proteomes" id="UP000789524"/>
    </source>
</evidence>
<evidence type="ECO:0000313" key="9">
    <source>
        <dbReference type="EMBL" id="CAG9576154.1"/>
    </source>
</evidence>
<accession>A0A8J2R308</accession>
<comment type="caution">
    <text evidence="9">The sequence shown here is derived from an EMBL/GenBank/DDBJ whole genome shotgun (WGS) entry which is preliminary data.</text>
</comment>
<dbReference type="EMBL" id="CAKASE010000074">
    <property type="protein sequence ID" value="CAG9576154.1"/>
    <property type="molecule type" value="Genomic_DNA"/>
</dbReference>
<proteinExistence type="inferred from homology"/>
<dbReference type="PANTHER" id="PTHR21421:SF29">
    <property type="entry name" value="GUSTATORY RECEPTOR 5A FOR TREHALOSE-RELATED"/>
    <property type="match status" value="1"/>
</dbReference>
<dbReference type="Proteomes" id="UP000789524">
    <property type="component" value="Unassembled WGS sequence"/>
</dbReference>
<keyword evidence="7" id="KW-0675">Receptor</keyword>
<dbReference type="Pfam" id="PF06151">
    <property type="entry name" value="Trehalose_recp"/>
    <property type="match status" value="2"/>
</dbReference>
<dbReference type="AlphaFoldDB" id="A0A8J2R308"/>
<dbReference type="GO" id="GO:0005886">
    <property type="term" value="C:plasma membrane"/>
    <property type="evidence" value="ECO:0007669"/>
    <property type="project" value="UniProtKB-SubCell"/>
</dbReference>
<keyword evidence="4 8" id="KW-0812">Transmembrane</keyword>
<organism evidence="9 10">
    <name type="scientific">Danaus chrysippus</name>
    <name type="common">African queen</name>
    <dbReference type="NCBI Taxonomy" id="151541"/>
    <lineage>
        <taxon>Eukaryota</taxon>
        <taxon>Metazoa</taxon>
        <taxon>Ecdysozoa</taxon>
        <taxon>Arthropoda</taxon>
        <taxon>Hexapoda</taxon>
        <taxon>Insecta</taxon>
        <taxon>Pterygota</taxon>
        <taxon>Neoptera</taxon>
        <taxon>Endopterygota</taxon>
        <taxon>Lepidoptera</taxon>
        <taxon>Glossata</taxon>
        <taxon>Ditrysia</taxon>
        <taxon>Papilionoidea</taxon>
        <taxon>Nymphalidae</taxon>
        <taxon>Danainae</taxon>
        <taxon>Danaini</taxon>
        <taxon>Danaina</taxon>
        <taxon>Danaus</taxon>
        <taxon>Anosia</taxon>
    </lineage>
</organism>
<evidence type="ECO:0000256" key="8">
    <source>
        <dbReference type="SAM" id="Phobius"/>
    </source>
</evidence>
<keyword evidence="10" id="KW-1185">Reference proteome</keyword>
<evidence type="ECO:0000256" key="4">
    <source>
        <dbReference type="ARBA" id="ARBA00022692"/>
    </source>
</evidence>
<evidence type="ECO:0000256" key="6">
    <source>
        <dbReference type="ARBA" id="ARBA00023136"/>
    </source>
</evidence>
<name>A0A8J2R308_9NEOP</name>
<feature type="transmembrane region" description="Helical" evidence="8">
    <location>
        <begin position="106"/>
        <end position="123"/>
    </location>
</feature>